<dbReference type="Proteomes" id="UP000278222">
    <property type="component" value="Unassembled WGS sequence"/>
</dbReference>
<dbReference type="AlphaFoldDB" id="A0A3N1M1H8"/>
<evidence type="ECO:0000313" key="2">
    <source>
        <dbReference type="EMBL" id="ROP99561.1"/>
    </source>
</evidence>
<gene>
    <name evidence="2" type="ORF">EDC65_1344</name>
</gene>
<comment type="caution">
    <text evidence="2">The sequence shown here is derived from an EMBL/GenBank/DDBJ whole genome shotgun (WGS) entry which is preliminary data.</text>
</comment>
<dbReference type="PROSITE" id="PS51257">
    <property type="entry name" value="PROKAR_LIPOPROTEIN"/>
    <property type="match status" value="1"/>
</dbReference>
<feature type="signal peptide" evidence="1">
    <location>
        <begin position="1"/>
        <end position="24"/>
    </location>
</feature>
<accession>A0A3N1M1H8</accession>
<evidence type="ECO:0000256" key="1">
    <source>
        <dbReference type="SAM" id="SignalP"/>
    </source>
</evidence>
<sequence length="63" mass="6368">MIRLALAAALSLLVAACNTVYPTAGNVAAIDPECAQATPGNSLPGFRCTGDYTGDAQNTGRGR</sequence>
<keyword evidence="1" id="KW-0732">Signal</keyword>
<evidence type="ECO:0008006" key="4">
    <source>
        <dbReference type="Google" id="ProtNLM"/>
    </source>
</evidence>
<keyword evidence="3" id="KW-1185">Reference proteome</keyword>
<protein>
    <recommendedName>
        <fullName evidence="4">Lipoprotein</fullName>
    </recommendedName>
</protein>
<evidence type="ECO:0000313" key="3">
    <source>
        <dbReference type="Proteomes" id="UP000278222"/>
    </source>
</evidence>
<dbReference type="EMBL" id="RJKX01000013">
    <property type="protein sequence ID" value="ROP99561.1"/>
    <property type="molecule type" value="Genomic_DNA"/>
</dbReference>
<feature type="chain" id="PRO_5018085623" description="Lipoprotein" evidence="1">
    <location>
        <begin position="25"/>
        <end position="63"/>
    </location>
</feature>
<organism evidence="2 3">
    <name type="scientific">Stella humosa</name>
    <dbReference type="NCBI Taxonomy" id="94"/>
    <lineage>
        <taxon>Bacteria</taxon>
        <taxon>Pseudomonadati</taxon>
        <taxon>Pseudomonadota</taxon>
        <taxon>Alphaproteobacteria</taxon>
        <taxon>Rhodospirillales</taxon>
        <taxon>Stellaceae</taxon>
        <taxon>Stella</taxon>
    </lineage>
</organism>
<dbReference type="RefSeq" id="WP_123688940.1">
    <property type="nucleotide sequence ID" value="NZ_AP019700.1"/>
</dbReference>
<proteinExistence type="predicted"/>
<reference evidence="2 3" key="1">
    <citation type="submission" date="2018-11" db="EMBL/GenBank/DDBJ databases">
        <title>Genomic Encyclopedia of Type Strains, Phase IV (KMG-IV): sequencing the most valuable type-strain genomes for metagenomic binning, comparative biology and taxonomic classification.</title>
        <authorList>
            <person name="Goeker M."/>
        </authorList>
    </citation>
    <scope>NUCLEOTIDE SEQUENCE [LARGE SCALE GENOMIC DNA]</scope>
    <source>
        <strain evidence="2 3">DSM 5900</strain>
    </source>
</reference>
<name>A0A3N1M1H8_9PROT</name>